<name>A0A165NT17_9APHY</name>
<sequence>MFSNFRRRGLIDSDLRYEANTSRAPDEPQAPYCLAPEVVDRILDHLWAEPRALKMCSLTCSGWLPTTRRHLFRTIRIRSSYFCVQFASLILSRTAMPITFLPCVREIILQDSPLRNVDVKLASRAFRRLRNVETLNLAFWPAVDLPTAFMEDMCLSFPNVIYLRMDECDIMDPVHFVQLVCGFPRLSRIHVEDQELLQRSDGPCAGFDRAAMESMRPIVYPKSLNKRTTLPDLVIERLDLLPSKQCFRLAAVLCQPRFKLRLRYLRVNWSCRRLSPLIHMLDNIGDALEEIVFAVEGNDIEKDQSWLADQIKKLTVTNVRSLTIGKANLSSGMNENTFNWVPVLIRHVLERSRHLVDLHFHLRFEEDLTTLDAFPWTRLDRLFLTLPARYIGRGVYVQLHIWVPAVDWVRRQGIYELGKSIRGKMPRSQCGMRFLDRHKPRGYEQGSVEYDMVLGLPTI</sequence>
<gene>
    <name evidence="1" type="ORF">DAEQUDRAFT_767246</name>
</gene>
<dbReference type="SUPFAM" id="SSF52047">
    <property type="entry name" value="RNI-like"/>
    <property type="match status" value="1"/>
</dbReference>
<accession>A0A165NT17</accession>
<organism evidence="1 2">
    <name type="scientific">Daedalea quercina L-15889</name>
    <dbReference type="NCBI Taxonomy" id="1314783"/>
    <lineage>
        <taxon>Eukaryota</taxon>
        <taxon>Fungi</taxon>
        <taxon>Dikarya</taxon>
        <taxon>Basidiomycota</taxon>
        <taxon>Agaricomycotina</taxon>
        <taxon>Agaricomycetes</taxon>
        <taxon>Polyporales</taxon>
        <taxon>Fomitopsis</taxon>
    </lineage>
</organism>
<evidence type="ECO:0000313" key="1">
    <source>
        <dbReference type="EMBL" id="KZT67338.1"/>
    </source>
</evidence>
<evidence type="ECO:0008006" key="3">
    <source>
        <dbReference type="Google" id="ProtNLM"/>
    </source>
</evidence>
<proteinExistence type="predicted"/>
<reference evidence="1 2" key="1">
    <citation type="journal article" date="2016" name="Mol. Biol. Evol.">
        <title>Comparative Genomics of Early-Diverging Mushroom-Forming Fungi Provides Insights into the Origins of Lignocellulose Decay Capabilities.</title>
        <authorList>
            <person name="Nagy L.G."/>
            <person name="Riley R."/>
            <person name="Tritt A."/>
            <person name="Adam C."/>
            <person name="Daum C."/>
            <person name="Floudas D."/>
            <person name="Sun H."/>
            <person name="Yadav J.S."/>
            <person name="Pangilinan J."/>
            <person name="Larsson K.H."/>
            <person name="Matsuura K."/>
            <person name="Barry K."/>
            <person name="Labutti K."/>
            <person name="Kuo R."/>
            <person name="Ohm R.A."/>
            <person name="Bhattacharya S.S."/>
            <person name="Shirouzu T."/>
            <person name="Yoshinaga Y."/>
            <person name="Martin F.M."/>
            <person name="Grigoriev I.V."/>
            <person name="Hibbett D.S."/>
        </authorList>
    </citation>
    <scope>NUCLEOTIDE SEQUENCE [LARGE SCALE GENOMIC DNA]</scope>
    <source>
        <strain evidence="1 2">L-15889</strain>
    </source>
</reference>
<dbReference type="AlphaFoldDB" id="A0A165NT17"/>
<dbReference type="OrthoDB" id="2921803at2759"/>
<evidence type="ECO:0000313" key="2">
    <source>
        <dbReference type="Proteomes" id="UP000076727"/>
    </source>
</evidence>
<keyword evidence="2" id="KW-1185">Reference proteome</keyword>
<dbReference type="Proteomes" id="UP000076727">
    <property type="component" value="Unassembled WGS sequence"/>
</dbReference>
<protein>
    <recommendedName>
        <fullName evidence="3">F-box domain-containing protein</fullName>
    </recommendedName>
</protein>
<dbReference type="EMBL" id="KV429077">
    <property type="protein sequence ID" value="KZT67338.1"/>
    <property type="molecule type" value="Genomic_DNA"/>
</dbReference>